<dbReference type="Gene3D" id="3.90.1150.10">
    <property type="entry name" value="Aspartate Aminotransferase, domain 1"/>
    <property type="match status" value="1"/>
</dbReference>
<dbReference type="Proteomes" id="UP001311915">
    <property type="component" value="Unassembled WGS sequence"/>
</dbReference>
<reference evidence="5 6" key="1">
    <citation type="submission" date="2023-10" db="EMBL/GenBank/DDBJ databases">
        <title>Genome-Wide Identification Analysis in wild type Solanum Pinnatisectum Reveals Some Genes Defensing Phytophthora Infestans.</title>
        <authorList>
            <person name="Sun C."/>
        </authorList>
    </citation>
    <scope>NUCLEOTIDE SEQUENCE [LARGE SCALE GENOMIC DNA]</scope>
    <source>
        <strain evidence="5">LQN</strain>
        <tissue evidence="5">Leaf</tissue>
    </source>
</reference>
<dbReference type="PANTHER" id="PTHR11680">
    <property type="entry name" value="SERINE HYDROXYMETHYLTRANSFERASE"/>
    <property type="match status" value="1"/>
</dbReference>
<dbReference type="GO" id="GO:0019264">
    <property type="term" value="P:glycine biosynthetic process from serine"/>
    <property type="evidence" value="ECO:0007669"/>
    <property type="project" value="TreeGrafter"/>
</dbReference>
<dbReference type="InterPro" id="IPR049943">
    <property type="entry name" value="Ser_HO-MeTrfase-like"/>
</dbReference>
<proteinExistence type="predicted"/>
<dbReference type="InterPro" id="IPR015421">
    <property type="entry name" value="PyrdxlP-dep_Trfase_major"/>
</dbReference>
<dbReference type="EMBL" id="JAWPEI010000001">
    <property type="protein sequence ID" value="KAK4738290.1"/>
    <property type="molecule type" value="Genomic_DNA"/>
</dbReference>
<evidence type="ECO:0000313" key="5">
    <source>
        <dbReference type="EMBL" id="KAK4738290.1"/>
    </source>
</evidence>
<dbReference type="PANTHER" id="PTHR11680:SF28">
    <property type="entry name" value="SERINE HYDROXYMETHYLTRANSFERASE, MITOCHONDRIAL"/>
    <property type="match status" value="1"/>
</dbReference>
<organism evidence="5 6">
    <name type="scientific">Solanum pinnatisectum</name>
    <name type="common">tansyleaf nightshade</name>
    <dbReference type="NCBI Taxonomy" id="50273"/>
    <lineage>
        <taxon>Eukaryota</taxon>
        <taxon>Viridiplantae</taxon>
        <taxon>Streptophyta</taxon>
        <taxon>Embryophyta</taxon>
        <taxon>Tracheophyta</taxon>
        <taxon>Spermatophyta</taxon>
        <taxon>Magnoliopsida</taxon>
        <taxon>eudicotyledons</taxon>
        <taxon>Gunneridae</taxon>
        <taxon>Pentapetalae</taxon>
        <taxon>asterids</taxon>
        <taxon>lamiids</taxon>
        <taxon>Solanales</taxon>
        <taxon>Solanaceae</taxon>
        <taxon>Solanoideae</taxon>
        <taxon>Solaneae</taxon>
        <taxon>Solanum</taxon>
    </lineage>
</organism>
<dbReference type="InterPro" id="IPR039429">
    <property type="entry name" value="SHMT-like_dom"/>
</dbReference>
<evidence type="ECO:0000256" key="2">
    <source>
        <dbReference type="ARBA" id="ARBA00001933"/>
    </source>
</evidence>
<dbReference type="GO" id="GO:0005739">
    <property type="term" value="C:mitochondrion"/>
    <property type="evidence" value="ECO:0007669"/>
    <property type="project" value="TreeGrafter"/>
</dbReference>
<comment type="caution">
    <text evidence="5">The sequence shown here is derived from an EMBL/GenBank/DDBJ whole genome shotgun (WGS) entry which is preliminary data.</text>
</comment>
<keyword evidence="6" id="KW-1185">Reference proteome</keyword>
<gene>
    <name evidence="5" type="ORF">R3W88_001987</name>
</gene>
<dbReference type="GO" id="GO:0030170">
    <property type="term" value="F:pyridoxal phosphate binding"/>
    <property type="evidence" value="ECO:0007669"/>
    <property type="project" value="TreeGrafter"/>
</dbReference>
<comment type="catalytic activity">
    <reaction evidence="1">
        <text>(6R)-5,10-methylene-5,6,7,8-tetrahydrofolate + glycine + H2O = (6S)-5,6,7,8-tetrahydrofolate + L-serine</text>
        <dbReference type="Rhea" id="RHEA:15481"/>
        <dbReference type="ChEBI" id="CHEBI:15377"/>
        <dbReference type="ChEBI" id="CHEBI:15636"/>
        <dbReference type="ChEBI" id="CHEBI:33384"/>
        <dbReference type="ChEBI" id="CHEBI:57305"/>
        <dbReference type="ChEBI" id="CHEBI:57453"/>
        <dbReference type="EC" id="2.1.2.1"/>
    </reaction>
</comment>
<name>A0AAV9MN47_9SOLN</name>
<sequence>MDFKHSMPNATHLFEEKSRNCCSKILANESNDNSEKNNQNVEVFSLKQYYEARDIGLQNSGYVDKWFDTGQEFIIALEYEYGVRISVITVSSKFACEVLEHAVGNHLRRQNKWTKLSSPAYFVCNILTKTLKRLSSTNYSTMQHYHLKILVVPWRFSSSYSSATYVDKQRNSQLEDIGSNCADIIELEKARQWNGHQPIPSEKFTSLLVMLVVRSILPVIFNERYHRTRYHGRDKYIDMTTKLCE</sequence>
<dbReference type="GO" id="GO:0046653">
    <property type="term" value="P:tetrahydrofolate metabolic process"/>
    <property type="evidence" value="ECO:0007669"/>
    <property type="project" value="TreeGrafter"/>
</dbReference>
<protein>
    <recommendedName>
        <fullName evidence="4">Serine hydroxymethyltransferase-like domain-containing protein</fullName>
    </recommendedName>
</protein>
<dbReference type="AlphaFoldDB" id="A0AAV9MN47"/>
<evidence type="ECO:0000259" key="4">
    <source>
        <dbReference type="Pfam" id="PF00464"/>
    </source>
</evidence>
<dbReference type="Gene3D" id="3.40.640.10">
    <property type="entry name" value="Type I PLP-dependent aspartate aminotransferase-like (Major domain)"/>
    <property type="match status" value="1"/>
</dbReference>
<dbReference type="Pfam" id="PF00464">
    <property type="entry name" value="SHMT"/>
    <property type="match status" value="1"/>
</dbReference>
<accession>A0AAV9MN47</accession>
<evidence type="ECO:0000256" key="3">
    <source>
        <dbReference type="ARBA" id="ARBA00022898"/>
    </source>
</evidence>
<feature type="domain" description="Serine hydroxymethyltransferase-like" evidence="4">
    <location>
        <begin position="176"/>
        <end position="244"/>
    </location>
</feature>
<evidence type="ECO:0000256" key="1">
    <source>
        <dbReference type="ARBA" id="ARBA00001528"/>
    </source>
</evidence>
<dbReference type="GO" id="GO:0004372">
    <property type="term" value="F:glycine hydroxymethyltransferase activity"/>
    <property type="evidence" value="ECO:0007669"/>
    <property type="project" value="UniProtKB-EC"/>
</dbReference>
<dbReference type="InterPro" id="IPR015422">
    <property type="entry name" value="PyrdxlP-dep_Trfase_small"/>
</dbReference>
<comment type="cofactor">
    <cofactor evidence="2">
        <name>pyridoxal 5'-phosphate</name>
        <dbReference type="ChEBI" id="CHEBI:597326"/>
    </cofactor>
</comment>
<evidence type="ECO:0000313" key="6">
    <source>
        <dbReference type="Proteomes" id="UP001311915"/>
    </source>
</evidence>
<keyword evidence="3" id="KW-0663">Pyridoxal phosphate</keyword>